<dbReference type="Gene3D" id="3.40.50.300">
    <property type="entry name" value="P-loop containing nucleotide triphosphate hydrolases"/>
    <property type="match status" value="1"/>
</dbReference>
<evidence type="ECO:0000313" key="3">
    <source>
        <dbReference type="Proteomes" id="UP001237011"/>
    </source>
</evidence>
<dbReference type="EMBL" id="CP132191">
    <property type="protein sequence ID" value="WLP85236.1"/>
    <property type="molecule type" value="Genomic_DNA"/>
</dbReference>
<dbReference type="SUPFAM" id="SSF52540">
    <property type="entry name" value="P-loop containing nucleoside triphosphate hydrolases"/>
    <property type="match status" value="1"/>
</dbReference>
<reference evidence="2" key="1">
    <citation type="submission" date="2023-08" db="EMBL/GenBank/DDBJ databases">
        <title>Complete genome sequence of Mycoplasma seminis 2200.</title>
        <authorList>
            <person name="Spergser J."/>
        </authorList>
    </citation>
    <scope>NUCLEOTIDE SEQUENCE [LARGE SCALE GENOMIC DNA]</scope>
    <source>
        <strain evidence="2">2200</strain>
    </source>
</reference>
<dbReference type="PANTHER" id="PTHR30153">
    <property type="entry name" value="REPLICATIVE DNA HELICASE DNAB"/>
    <property type="match status" value="1"/>
</dbReference>
<dbReference type="InterPro" id="IPR027417">
    <property type="entry name" value="P-loop_NTPase"/>
</dbReference>
<dbReference type="PROSITE" id="PS51199">
    <property type="entry name" value="SF4_HELICASE"/>
    <property type="match status" value="1"/>
</dbReference>
<evidence type="ECO:0000259" key="1">
    <source>
        <dbReference type="PROSITE" id="PS51199"/>
    </source>
</evidence>
<name>A0ABY9H9Z2_9MOLU</name>
<dbReference type="PANTHER" id="PTHR30153:SF2">
    <property type="entry name" value="REPLICATIVE DNA HELICASE"/>
    <property type="match status" value="1"/>
</dbReference>
<dbReference type="Proteomes" id="UP001237011">
    <property type="component" value="Chromosome"/>
</dbReference>
<dbReference type="RefSeq" id="WP_305937673.1">
    <property type="nucleotide sequence ID" value="NZ_CP132191.1"/>
</dbReference>
<dbReference type="Pfam" id="PF03796">
    <property type="entry name" value="DnaB_C"/>
    <property type="match status" value="1"/>
</dbReference>
<proteinExistence type="predicted"/>
<keyword evidence="3" id="KW-1185">Reference proteome</keyword>
<dbReference type="InterPro" id="IPR007694">
    <property type="entry name" value="DNA_helicase_DnaB-like_C"/>
</dbReference>
<accession>A0ABY9H9Z2</accession>
<sequence length="313" mass="35272">MNNINLKSFLTEWAEWTKSPNLNKKTIKDTGFDIIDNQLQGLRPNQLIILGGRPGAGKTTFALNVMDAIDKQLADNERILFISLEQSASEILQKTIALNHIYPLRNFYNSQNIVEELNNKFGSKLANTVKDSKIVMVDSTDVKAEDISKIILKYQDENKVVVRAVFIDHIQILSTAKYSSTKYEQACIVSRELKKLALGLEIPVFALSQMSRDWAKEKKKFAPSLTDLRDSGSLEQDADIVMFIYQRENNEIPPTLYAEPVNISIAKNRNGSLGSDTPLCFFSSVAKMVDATNQYVIQSTQRSLKDWNAKGDL</sequence>
<organism evidence="2 3">
    <name type="scientific">Mycoplasma seminis</name>
    <dbReference type="NCBI Taxonomy" id="512749"/>
    <lineage>
        <taxon>Bacteria</taxon>
        <taxon>Bacillati</taxon>
        <taxon>Mycoplasmatota</taxon>
        <taxon>Mollicutes</taxon>
        <taxon>Mycoplasmataceae</taxon>
        <taxon>Mycoplasma</taxon>
    </lineage>
</organism>
<protein>
    <submittedName>
        <fullName evidence="2">DnaB-like helicase C-terminal domain-containing protein</fullName>
    </submittedName>
</protein>
<gene>
    <name evidence="2" type="ORF">Q8852_02850</name>
</gene>
<feature type="domain" description="SF4 helicase" evidence="1">
    <location>
        <begin position="21"/>
        <end position="295"/>
    </location>
</feature>
<evidence type="ECO:0000313" key="2">
    <source>
        <dbReference type="EMBL" id="WLP85236.1"/>
    </source>
</evidence>